<dbReference type="SUPFAM" id="SSF50965">
    <property type="entry name" value="Galactose oxidase, central domain"/>
    <property type="match status" value="1"/>
</dbReference>
<dbReference type="GO" id="GO:0005856">
    <property type="term" value="C:cytoskeleton"/>
    <property type="evidence" value="ECO:0007669"/>
    <property type="project" value="UniProtKB-SubCell"/>
</dbReference>
<dbReference type="FunFam" id="2.120.10.80:FF:000002">
    <property type="entry name" value="Kelch-like family member 2"/>
    <property type="match status" value="1"/>
</dbReference>
<evidence type="ECO:0000259" key="7">
    <source>
        <dbReference type="PROSITE" id="PS50097"/>
    </source>
</evidence>
<dbReference type="InterPro" id="IPR011705">
    <property type="entry name" value="BACK"/>
</dbReference>
<dbReference type="SUPFAM" id="SSF117281">
    <property type="entry name" value="Kelch motif"/>
    <property type="match status" value="1"/>
</dbReference>
<dbReference type="GO" id="GO:0003779">
    <property type="term" value="F:actin binding"/>
    <property type="evidence" value="ECO:0007669"/>
    <property type="project" value="UniProtKB-KW"/>
</dbReference>
<dbReference type="SMART" id="SM00225">
    <property type="entry name" value="BTB"/>
    <property type="match status" value="1"/>
</dbReference>
<evidence type="ECO:0000256" key="4">
    <source>
        <dbReference type="ARBA" id="ARBA00022737"/>
    </source>
</evidence>
<dbReference type="InterPro" id="IPR015915">
    <property type="entry name" value="Kelch-typ_b-propeller"/>
</dbReference>
<evidence type="ECO:0000256" key="6">
    <source>
        <dbReference type="ARBA" id="ARBA00023212"/>
    </source>
</evidence>
<dbReference type="SUPFAM" id="SSF54695">
    <property type="entry name" value="POZ domain"/>
    <property type="match status" value="1"/>
</dbReference>
<dbReference type="Pfam" id="PF07707">
    <property type="entry name" value="BACK"/>
    <property type="match status" value="1"/>
</dbReference>
<keyword evidence="3" id="KW-0963">Cytoplasm</keyword>
<dbReference type="AlphaFoldDB" id="A0A6F9DG98"/>
<organism evidence="8">
    <name type="scientific">Phallusia mammillata</name>
    <dbReference type="NCBI Taxonomy" id="59560"/>
    <lineage>
        <taxon>Eukaryota</taxon>
        <taxon>Metazoa</taxon>
        <taxon>Chordata</taxon>
        <taxon>Tunicata</taxon>
        <taxon>Ascidiacea</taxon>
        <taxon>Phlebobranchia</taxon>
        <taxon>Ascidiidae</taxon>
        <taxon>Phallusia</taxon>
    </lineage>
</organism>
<dbReference type="EMBL" id="LR786297">
    <property type="protein sequence ID" value="CAB3260008.1"/>
    <property type="molecule type" value="mRNA"/>
</dbReference>
<dbReference type="FunFam" id="3.30.710.10:FF:000001">
    <property type="entry name" value="Kelch-like family member 20"/>
    <property type="match status" value="1"/>
</dbReference>
<dbReference type="InterPro" id="IPR011043">
    <property type="entry name" value="Gal_Oxase/kelch_b-propeller"/>
</dbReference>
<proteinExistence type="evidence at transcript level"/>
<keyword evidence="6" id="KW-0206">Cytoskeleton</keyword>
<keyword evidence="2" id="KW-0880">Kelch repeat</keyword>
<keyword evidence="5" id="KW-0009">Actin-binding</keyword>
<dbReference type="SMART" id="SM00612">
    <property type="entry name" value="Kelch"/>
    <property type="match status" value="6"/>
</dbReference>
<dbReference type="PANTHER" id="PTHR24412:SF466">
    <property type="entry name" value="RING CANAL KELCH PROTEIN"/>
    <property type="match status" value="1"/>
</dbReference>
<dbReference type="Gene3D" id="2.120.10.80">
    <property type="entry name" value="Kelch-type beta propeller"/>
    <property type="match status" value="1"/>
</dbReference>
<dbReference type="PANTHER" id="PTHR24412">
    <property type="entry name" value="KELCH PROTEIN"/>
    <property type="match status" value="1"/>
</dbReference>
<dbReference type="Gene3D" id="1.25.40.420">
    <property type="match status" value="1"/>
</dbReference>
<evidence type="ECO:0000313" key="8">
    <source>
        <dbReference type="EMBL" id="CAB3260008.1"/>
    </source>
</evidence>
<evidence type="ECO:0000256" key="5">
    <source>
        <dbReference type="ARBA" id="ARBA00023203"/>
    </source>
</evidence>
<protein>
    <submittedName>
        <fullName evidence="8">Kelch-like protein 3</fullName>
    </submittedName>
</protein>
<gene>
    <name evidence="8" type="primary">Klhl3</name>
</gene>
<dbReference type="InterPro" id="IPR006652">
    <property type="entry name" value="Kelch_1"/>
</dbReference>
<dbReference type="Pfam" id="PF00651">
    <property type="entry name" value="BTB"/>
    <property type="match status" value="1"/>
</dbReference>
<name>A0A6F9DG98_9ASCI</name>
<dbReference type="Gene3D" id="3.30.710.10">
    <property type="entry name" value="Potassium Channel Kv1.1, Chain A"/>
    <property type="match status" value="1"/>
</dbReference>
<dbReference type="PROSITE" id="PS50097">
    <property type="entry name" value="BTB"/>
    <property type="match status" value="1"/>
</dbReference>
<dbReference type="Pfam" id="PF01344">
    <property type="entry name" value="Kelch_1"/>
    <property type="match status" value="6"/>
</dbReference>
<evidence type="ECO:0000256" key="1">
    <source>
        <dbReference type="ARBA" id="ARBA00004245"/>
    </source>
</evidence>
<evidence type="ECO:0000256" key="2">
    <source>
        <dbReference type="ARBA" id="ARBA00022441"/>
    </source>
</evidence>
<feature type="domain" description="BTB" evidence="7">
    <location>
        <begin position="65"/>
        <end position="132"/>
    </location>
</feature>
<keyword evidence="4" id="KW-0677">Repeat</keyword>
<dbReference type="FunFam" id="1.25.40.420:FF:000001">
    <property type="entry name" value="Kelch-like family member 12"/>
    <property type="match status" value="1"/>
</dbReference>
<reference evidence="8" key="1">
    <citation type="submission" date="2020-04" db="EMBL/GenBank/DDBJ databases">
        <authorList>
            <person name="Neveu A P."/>
        </authorList>
    </citation>
    <scope>NUCLEOTIDE SEQUENCE</scope>
    <source>
        <tissue evidence="8">Whole embryo</tissue>
    </source>
</reference>
<comment type="subcellular location">
    <subcellularLocation>
        <location evidence="1">Cytoplasm</location>
        <location evidence="1">Cytoskeleton</location>
    </subcellularLocation>
</comment>
<accession>A0A6F9DG98</accession>
<sequence>MMTMNFFGTELESCSESTAAAACVAAGGTSETGRMQSNAQQFRNDTYPKEAFVSMNTLRKNRVLCDVILEAGDVEVPVHKLVVASCSPYFMAMFNGKMSESKAERVKLKGIEGKALIQLVEYVYTAQIEITEENVQALLPAASLLELTFVRESCCCFLQSQLHPSNCLGIRQFADIHACSDLLSHARSFTEQHFSDVVRGEEFHNLSCQQVCELINSDQLSVSSEEMVFEAVVGWVRSDLAHRSQYMPRLLEHVRLPLMPSDYLVERVEQEVLVKNNDLCKDYLIEAMKYHLLSAEHRATMKIPRTRPRTPKGMPKCMYVVGGQAPKAIRSVECYDFKDDRWRQVSEMTSRRCRAGVAVFQGCIWAVGGFNGSLRVRTVDKYDPLTDCWSPGATMEARRSTLGAAVLHDMLYAVGGFDGSTGLNTAEVYDPKVGEWRSITPMNTRRSSVGVAVLGGLLYAVGGYDGVSRNCLLSVECFSTVTKTWSFVSEMSTRRSGAGVGVVDGLLYAVGGHDGPLVKKSAEVYNPATNSWSPISDMNMCRRNAGVASVNGLLYVVGGDDGSCNLVSVEYYNPRTDSWTLLPTTMSTGRSYAGVAVIDKML</sequence>
<dbReference type="InterPro" id="IPR017096">
    <property type="entry name" value="BTB-kelch_protein"/>
</dbReference>
<dbReference type="InterPro" id="IPR011333">
    <property type="entry name" value="SKP1/BTB/POZ_sf"/>
</dbReference>
<dbReference type="InterPro" id="IPR000210">
    <property type="entry name" value="BTB/POZ_dom"/>
</dbReference>
<dbReference type="SMART" id="SM00875">
    <property type="entry name" value="BACK"/>
    <property type="match status" value="1"/>
</dbReference>
<evidence type="ECO:0000256" key="3">
    <source>
        <dbReference type="ARBA" id="ARBA00022490"/>
    </source>
</evidence>
<dbReference type="PIRSF" id="PIRSF037037">
    <property type="entry name" value="Kelch-like_protein_gigaxonin"/>
    <property type="match status" value="1"/>
</dbReference>